<sequence>MRWLPAIEGWLPSRRPLRVLLIGCGEGEEAAALADRLGGPGVVRMVGVDLDELALARAQARVPWARFRCADAATLPPGWEGGFDLIVIRRPDLLAQPSRWQAVFARLPGLLAADGRLICTTISAVEARWVRRELSEAGWSLLHEEIHPEVPEEVAWLVAAPPAEPETSSETLEILPAEEPGLWCDWSTGRCGPIG</sequence>
<dbReference type="Proteomes" id="UP000197025">
    <property type="component" value="Unassembled WGS sequence"/>
</dbReference>
<accession>A0A212RL75</accession>
<protein>
    <submittedName>
        <fullName evidence="5">Ubiquinone/menaquinone biosynthesis C-methylase UbiE</fullName>
    </submittedName>
</protein>
<name>A0A212RL75_9CHLR</name>
<dbReference type="GO" id="GO:0008168">
    <property type="term" value="F:methyltransferase activity"/>
    <property type="evidence" value="ECO:0007669"/>
    <property type="project" value="UniProtKB-KW"/>
</dbReference>
<dbReference type="InterPro" id="IPR029063">
    <property type="entry name" value="SAM-dependent_MTases_sf"/>
</dbReference>
<reference evidence="6" key="1">
    <citation type="submission" date="2017-06" db="EMBL/GenBank/DDBJ databases">
        <authorList>
            <person name="Varghese N."/>
            <person name="Submissions S."/>
        </authorList>
    </citation>
    <scope>NUCLEOTIDE SEQUENCE [LARGE SCALE GENOMIC DNA]</scope>
    <source>
        <strain evidence="6">JAD2</strain>
    </source>
</reference>
<evidence type="ECO:0000256" key="3">
    <source>
        <dbReference type="ARBA" id="ARBA00022691"/>
    </source>
</evidence>
<keyword evidence="6" id="KW-1185">Reference proteome</keyword>
<evidence type="ECO:0000256" key="2">
    <source>
        <dbReference type="ARBA" id="ARBA00022679"/>
    </source>
</evidence>
<dbReference type="OrthoDB" id="189743at2"/>
<dbReference type="PANTHER" id="PTHR43464">
    <property type="entry name" value="METHYLTRANSFERASE"/>
    <property type="match status" value="1"/>
</dbReference>
<dbReference type="AlphaFoldDB" id="A0A212RL75"/>
<keyword evidence="2" id="KW-0808">Transferase</keyword>
<dbReference type="PANTHER" id="PTHR43464:SF19">
    <property type="entry name" value="UBIQUINONE BIOSYNTHESIS O-METHYLTRANSFERASE, MITOCHONDRIAL"/>
    <property type="match status" value="1"/>
</dbReference>
<keyword evidence="3" id="KW-0949">S-adenosyl-L-methionine</keyword>
<proteinExistence type="predicted"/>
<evidence type="ECO:0000259" key="4">
    <source>
        <dbReference type="Pfam" id="PF13649"/>
    </source>
</evidence>
<evidence type="ECO:0000256" key="1">
    <source>
        <dbReference type="ARBA" id="ARBA00022603"/>
    </source>
</evidence>
<keyword evidence="1 5" id="KW-0489">Methyltransferase</keyword>
<dbReference type="Gene3D" id="3.40.50.150">
    <property type="entry name" value="Vaccinia Virus protein VP39"/>
    <property type="match status" value="1"/>
</dbReference>
<feature type="domain" description="Methyltransferase" evidence="4">
    <location>
        <begin position="19"/>
        <end position="115"/>
    </location>
</feature>
<dbReference type="GO" id="GO:0032259">
    <property type="term" value="P:methylation"/>
    <property type="evidence" value="ECO:0007669"/>
    <property type="project" value="UniProtKB-KW"/>
</dbReference>
<gene>
    <name evidence="5" type="ORF">SAMN02746019_00017110</name>
</gene>
<dbReference type="CDD" id="cd02440">
    <property type="entry name" value="AdoMet_MTases"/>
    <property type="match status" value="1"/>
</dbReference>
<evidence type="ECO:0000313" key="5">
    <source>
        <dbReference type="EMBL" id="SNB73082.1"/>
    </source>
</evidence>
<dbReference type="InterPro" id="IPR041698">
    <property type="entry name" value="Methyltransf_25"/>
</dbReference>
<keyword evidence="5" id="KW-0830">Ubiquinone</keyword>
<organism evidence="5 6">
    <name type="scientific">Thermoflexus hugenholtzii JAD2</name>
    <dbReference type="NCBI Taxonomy" id="877466"/>
    <lineage>
        <taxon>Bacteria</taxon>
        <taxon>Bacillati</taxon>
        <taxon>Chloroflexota</taxon>
        <taxon>Thermoflexia</taxon>
        <taxon>Thermoflexales</taxon>
        <taxon>Thermoflexaceae</taxon>
        <taxon>Thermoflexus</taxon>
    </lineage>
</organism>
<dbReference type="InParanoid" id="A0A212RL75"/>
<dbReference type="EMBL" id="FYEK01000066">
    <property type="protein sequence ID" value="SNB73082.1"/>
    <property type="molecule type" value="Genomic_DNA"/>
</dbReference>
<dbReference type="RefSeq" id="WP_088572147.1">
    <property type="nucleotide sequence ID" value="NZ_FYEK01000066.1"/>
</dbReference>
<dbReference type="SUPFAM" id="SSF53335">
    <property type="entry name" value="S-adenosyl-L-methionine-dependent methyltransferases"/>
    <property type="match status" value="1"/>
</dbReference>
<dbReference type="Pfam" id="PF13649">
    <property type="entry name" value="Methyltransf_25"/>
    <property type="match status" value="1"/>
</dbReference>
<evidence type="ECO:0000313" key="6">
    <source>
        <dbReference type="Proteomes" id="UP000197025"/>
    </source>
</evidence>